<evidence type="ECO:0000256" key="1">
    <source>
        <dbReference type="ARBA" id="ARBA00022857"/>
    </source>
</evidence>
<dbReference type="Gene3D" id="3.40.50.720">
    <property type="entry name" value="NAD(P)-binding Rossmann-like Domain"/>
    <property type="match status" value="1"/>
</dbReference>
<keyword evidence="2" id="KW-0560">Oxidoreductase</keyword>
<evidence type="ECO:0000313" key="5">
    <source>
        <dbReference type="Proteomes" id="UP000309872"/>
    </source>
</evidence>
<dbReference type="Gene3D" id="3.90.180.10">
    <property type="entry name" value="Medium-chain alcohol dehydrogenases, catalytic domain"/>
    <property type="match status" value="1"/>
</dbReference>
<dbReference type="Pfam" id="PF00107">
    <property type="entry name" value="ADH_zinc_N"/>
    <property type="match status" value="1"/>
</dbReference>
<gene>
    <name evidence="4" type="ORF">FAZ19_06935</name>
</gene>
<keyword evidence="5" id="KW-1185">Reference proteome</keyword>
<dbReference type="SUPFAM" id="SSF51735">
    <property type="entry name" value="NAD(P)-binding Rossmann-fold domains"/>
    <property type="match status" value="1"/>
</dbReference>
<dbReference type="CDD" id="cd05286">
    <property type="entry name" value="QOR2"/>
    <property type="match status" value="1"/>
</dbReference>
<accession>A0A4U0H4W5</accession>
<dbReference type="AlphaFoldDB" id="A0A4U0H4W5"/>
<evidence type="ECO:0000256" key="2">
    <source>
        <dbReference type="ARBA" id="ARBA00023002"/>
    </source>
</evidence>
<keyword evidence="1" id="KW-0521">NADP</keyword>
<dbReference type="OrthoDB" id="9787435at2"/>
<name>A0A4U0H4W5_9SPHI</name>
<sequence>MEHDHKTTGFVQIKTIGAPEVLEYQHGDLLRPKINEVQIVQQFIGVNFFDIYYRNGSFPVENYPVIIGFEAAGIVKEIGPEVVDYKVGDHVAYYKTFGAYTESRNIDQHEIFKLPREIPFDLAASVMIKGLTAHMLLKQSHALKPAEVVLIHGVTGGVGSILSQWAKALGATVIGTVGSEAKKKIVVKRGFTQVIDLSSEDLVTAVHSYTNGKGIDVFYDGIGKATFEKSLSLLKDGGSAVLYGWSSGMPEIDKELMDSRNIKFAFDALNNYPLYQDKSGKGLTEIFDLLMNGKIILEAPLVYPLHHAAHAHSDIESRKTTGSVILKP</sequence>
<comment type="caution">
    <text evidence="4">The sequence shown here is derived from an EMBL/GenBank/DDBJ whole genome shotgun (WGS) entry which is preliminary data.</text>
</comment>
<dbReference type="InterPro" id="IPR011032">
    <property type="entry name" value="GroES-like_sf"/>
</dbReference>
<organism evidence="4 5">
    <name type="scientific">Sphingobacterium alkalisoli</name>
    <dbReference type="NCBI Taxonomy" id="1874115"/>
    <lineage>
        <taxon>Bacteria</taxon>
        <taxon>Pseudomonadati</taxon>
        <taxon>Bacteroidota</taxon>
        <taxon>Sphingobacteriia</taxon>
        <taxon>Sphingobacteriales</taxon>
        <taxon>Sphingobacteriaceae</taxon>
        <taxon>Sphingobacterium</taxon>
    </lineage>
</organism>
<dbReference type="GO" id="GO:0035925">
    <property type="term" value="F:mRNA 3'-UTR AU-rich region binding"/>
    <property type="evidence" value="ECO:0007669"/>
    <property type="project" value="TreeGrafter"/>
</dbReference>
<dbReference type="GO" id="GO:0005829">
    <property type="term" value="C:cytosol"/>
    <property type="evidence" value="ECO:0007669"/>
    <property type="project" value="TreeGrafter"/>
</dbReference>
<dbReference type="SMART" id="SM00829">
    <property type="entry name" value="PKS_ER"/>
    <property type="match status" value="1"/>
</dbReference>
<dbReference type="GO" id="GO:0003960">
    <property type="term" value="F:quinone reductase (NADPH) activity"/>
    <property type="evidence" value="ECO:0007669"/>
    <property type="project" value="InterPro"/>
</dbReference>
<dbReference type="Proteomes" id="UP000309872">
    <property type="component" value="Unassembled WGS sequence"/>
</dbReference>
<protein>
    <submittedName>
        <fullName evidence="4">Quinone oxidoreductase</fullName>
    </submittedName>
</protein>
<feature type="domain" description="Enoyl reductase (ER)" evidence="3">
    <location>
        <begin position="17"/>
        <end position="326"/>
    </location>
</feature>
<dbReference type="PANTHER" id="PTHR48106">
    <property type="entry name" value="QUINONE OXIDOREDUCTASE PIG3-RELATED"/>
    <property type="match status" value="1"/>
</dbReference>
<dbReference type="Pfam" id="PF08240">
    <property type="entry name" value="ADH_N"/>
    <property type="match status" value="1"/>
</dbReference>
<dbReference type="PANTHER" id="PTHR48106:SF13">
    <property type="entry name" value="QUINONE OXIDOREDUCTASE-RELATED"/>
    <property type="match status" value="1"/>
</dbReference>
<dbReference type="InterPro" id="IPR013154">
    <property type="entry name" value="ADH-like_N"/>
</dbReference>
<evidence type="ECO:0000313" key="4">
    <source>
        <dbReference type="EMBL" id="TJY66648.1"/>
    </source>
</evidence>
<dbReference type="InterPro" id="IPR020843">
    <property type="entry name" value="ER"/>
</dbReference>
<dbReference type="InterPro" id="IPR013149">
    <property type="entry name" value="ADH-like_C"/>
</dbReference>
<dbReference type="InterPro" id="IPR047618">
    <property type="entry name" value="QOR-like"/>
</dbReference>
<dbReference type="SUPFAM" id="SSF50129">
    <property type="entry name" value="GroES-like"/>
    <property type="match status" value="1"/>
</dbReference>
<proteinExistence type="predicted"/>
<evidence type="ECO:0000259" key="3">
    <source>
        <dbReference type="SMART" id="SM00829"/>
    </source>
</evidence>
<dbReference type="GO" id="GO:0070402">
    <property type="term" value="F:NADPH binding"/>
    <property type="evidence" value="ECO:0007669"/>
    <property type="project" value="TreeGrafter"/>
</dbReference>
<dbReference type="RefSeq" id="WP_136819997.1">
    <property type="nucleotide sequence ID" value="NZ_BMJX01000002.1"/>
</dbReference>
<dbReference type="InterPro" id="IPR036291">
    <property type="entry name" value="NAD(P)-bd_dom_sf"/>
</dbReference>
<reference evidence="4 5" key="1">
    <citation type="submission" date="2019-04" db="EMBL/GenBank/DDBJ databases">
        <title>Sphingobacterium olei sp. nov., isolated from oil-contaminated soil.</title>
        <authorList>
            <person name="Liu B."/>
        </authorList>
    </citation>
    <scope>NUCLEOTIDE SEQUENCE [LARGE SCALE GENOMIC DNA]</scope>
    <source>
        <strain evidence="4 5">Y3L14</strain>
    </source>
</reference>
<dbReference type="EMBL" id="SUKA01000002">
    <property type="protein sequence ID" value="TJY66648.1"/>
    <property type="molecule type" value="Genomic_DNA"/>
</dbReference>